<feature type="transmembrane region" description="Helical" evidence="8">
    <location>
        <begin position="199"/>
        <end position="218"/>
    </location>
</feature>
<evidence type="ECO:0000256" key="3">
    <source>
        <dbReference type="ARBA" id="ARBA00022692"/>
    </source>
</evidence>
<evidence type="ECO:0000256" key="5">
    <source>
        <dbReference type="ARBA" id="ARBA00022989"/>
    </source>
</evidence>
<sequence>MKNSLLGKKIAWTFGIVFLYLLGRTIPIGTVSLNAAMFQSQVSKNLMAALASVSGGQFEMTTLFTLGIGPYMTMMILWRSLMIFNVPGITSLTKKVSWFWQNILTLTIGIIQAFGLTASLTYVSFAPSYLDNALLGRLTTMVVLISGSMVLTWLTQVNTRYGLGGPVIIILVNMCLNLLENARSLFAECYNRHLIDWVLLVGFIALLLGLVFWTVLIYRAEYRIPLRRISIYSRFAQSTYLPIRLMPAGGMPFMYSMTLMTIPPLLFQGLLSFFPESVLLQYWLENSSLDTLPGAIIYLLILYILSIGFAYFNYDAQKMTKQFQYHGDYIDQIRPGKATYCYIQRTIRLFAHFGAFLVTLVGGLPILINLYAHQPIHFTMMVSNSFIMINLMMTIAEQVEALRIWEQYDPLV</sequence>
<dbReference type="PRINTS" id="PR00303">
    <property type="entry name" value="SECYTRNLCASE"/>
</dbReference>
<organism evidence="10 11">
    <name type="scientific">Streptococcus dysgalactiae subsp. dysgalactiae</name>
    <dbReference type="NCBI Taxonomy" id="99822"/>
    <lineage>
        <taxon>Bacteria</taxon>
        <taxon>Bacillati</taxon>
        <taxon>Bacillota</taxon>
        <taxon>Bacilli</taxon>
        <taxon>Lactobacillales</taxon>
        <taxon>Streptococcaceae</taxon>
        <taxon>Streptococcus</taxon>
    </lineage>
</organism>
<evidence type="ECO:0000256" key="8">
    <source>
        <dbReference type="HAMAP-Rule" id="MF_01466"/>
    </source>
</evidence>
<keyword evidence="4 8" id="KW-0653">Protein transport</keyword>
<evidence type="ECO:0000256" key="2">
    <source>
        <dbReference type="ARBA" id="ARBA00022475"/>
    </source>
</evidence>
<dbReference type="Pfam" id="PF00344">
    <property type="entry name" value="SecY"/>
    <property type="match status" value="1"/>
</dbReference>
<dbReference type="GO" id="GO:0006605">
    <property type="term" value="P:protein targeting"/>
    <property type="evidence" value="ECO:0007669"/>
    <property type="project" value="UniProtKB-UniRule"/>
</dbReference>
<dbReference type="PIRSF" id="PIRSF004557">
    <property type="entry name" value="SecY"/>
    <property type="match status" value="1"/>
</dbReference>
<evidence type="ECO:0000256" key="7">
    <source>
        <dbReference type="ARBA" id="ARBA00023136"/>
    </source>
</evidence>
<keyword evidence="2 8" id="KW-1003">Cell membrane</keyword>
<dbReference type="HAMAP" id="MF_01466">
    <property type="entry name" value="SecY2"/>
    <property type="match status" value="1"/>
</dbReference>
<proteinExistence type="inferred from homology"/>
<feature type="transmembrane region" description="Helical" evidence="8">
    <location>
        <begin position="99"/>
        <end position="122"/>
    </location>
</feature>
<comment type="function">
    <text evidence="8">Part of the accessory SecA2/SecY2 system specifically required for export of possible cell wall proteins. The central subunit of a protein translocation channel.</text>
</comment>
<dbReference type="PANTHER" id="PTHR10906">
    <property type="entry name" value="SECY/SEC61-ALPHA FAMILY MEMBER"/>
    <property type="match status" value="1"/>
</dbReference>
<dbReference type="Gene3D" id="1.10.3370.10">
    <property type="entry name" value="SecY subunit domain"/>
    <property type="match status" value="1"/>
</dbReference>
<evidence type="ECO:0000313" key="11">
    <source>
        <dbReference type="Proteomes" id="UP000254797"/>
    </source>
</evidence>
<comment type="subunit">
    <text evidence="8">Component of the accessory SecA2/SecY2 protein translocase complex required to export cell wall proteins. May form heterotrimers with SecE and SecG subunits.</text>
</comment>
<evidence type="ECO:0000256" key="4">
    <source>
        <dbReference type="ARBA" id="ARBA00022927"/>
    </source>
</evidence>
<gene>
    <name evidence="8 10" type="primary">secY2</name>
    <name evidence="10" type="ORF">NCTC4670_02197</name>
</gene>
<evidence type="ECO:0000256" key="9">
    <source>
        <dbReference type="NCBIfam" id="TIGR02920"/>
    </source>
</evidence>
<dbReference type="GO" id="GO:0065002">
    <property type="term" value="P:intracellular protein transmembrane transport"/>
    <property type="evidence" value="ECO:0007669"/>
    <property type="project" value="UniProtKB-UniRule"/>
</dbReference>
<dbReference type="SUPFAM" id="SSF103491">
    <property type="entry name" value="Preprotein translocase SecY subunit"/>
    <property type="match status" value="1"/>
</dbReference>
<dbReference type="InterPro" id="IPR014269">
    <property type="entry name" value="SecY2"/>
</dbReference>
<feature type="transmembrane region" description="Helical" evidence="8">
    <location>
        <begin position="58"/>
        <end position="78"/>
    </location>
</feature>
<evidence type="ECO:0000313" key="10">
    <source>
        <dbReference type="EMBL" id="SUN51796.1"/>
    </source>
</evidence>
<feature type="transmembrane region" description="Helical" evidence="8">
    <location>
        <begin position="161"/>
        <end position="179"/>
    </location>
</feature>
<dbReference type="InterPro" id="IPR023201">
    <property type="entry name" value="SecY_dom_sf"/>
</dbReference>
<feature type="transmembrane region" description="Helical" evidence="8">
    <location>
        <begin position="295"/>
        <end position="314"/>
    </location>
</feature>
<protein>
    <recommendedName>
        <fullName evidence="8 9">Accessory Sec system protein translocase subunit SecY2</fullName>
    </recommendedName>
</protein>
<comment type="subcellular location">
    <subcellularLocation>
        <location evidence="8">Cell membrane</location>
        <topology evidence="8">Multi-pass membrane protein</topology>
    </subcellularLocation>
</comment>
<keyword evidence="7 8" id="KW-0472">Membrane</keyword>
<dbReference type="InterPro" id="IPR002208">
    <property type="entry name" value="SecY/SEC61-alpha"/>
</dbReference>
<keyword evidence="5 8" id="KW-1133">Transmembrane helix</keyword>
<keyword evidence="1 8" id="KW-0813">Transport</keyword>
<keyword evidence="3 8" id="KW-0812">Transmembrane</keyword>
<dbReference type="AlphaFoldDB" id="A0A380JXU7"/>
<evidence type="ECO:0000256" key="6">
    <source>
        <dbReference type="ARBA" id="ARBA00023010"/>
    </source>
</evidence>
<feature type="transmembrane region" description="Helical" evidence="8">
    <location>
        <begin position="12"/>
        <end position="38"/>
    </location>
</feature>
<comment type="similarity">
    <text evidence="8">Belongs to the SecY/SEC61-alpha family. SecY2 subfamily.</text>
</comment>
<dbReference type="EMBL" id="UHFG01000004">
    <property type="protein sequence ID" value="SUN51796.1"/>
    <property type="molecule type" value="Genomic_DNA"/>
</dbReference>
<accession>A0A380JXU7</accession>
<dbReference type="Proteomes" id="UP000254797">
    <property type="component" value="Unassembled WGS sequence"/>
</dbReference>
<dbReference type="NCBIfam" id="TIGR02920">
    <property type="entry name" value="acc_sec_Y2"/>
    <property type="match status" value="1"/>
</dbReference>
<feature type="transmembrane region" description="Helical" evidence="8">
    <location>
        <begin position="349"/>
        <end position="372"/>
    </location>
</feature>
<dbReference type="GO" id="GO:0005886">
    <property type="term" value="C:plasma membrane"/>
    <property type="evidence" value="ECO:0007669"/>
    <property type="project" value="UniProtKB-SubCell"/>
</dbReference>
<dbReference type="RefSeq" id="WP_115246850.1">
    <property type="nucleotide sequence ID" value="NZ_UHFG01000004.1"/>
</dbReference>
<reference evidence="10 11" key="1">
    <citation type="submission" date="2018-06" db="EMBL/GenBank/DDBJ databases">
        <authorList>
            <consortium name="Pathogen Informatics"/>
            <person name="Doyle S."/>
        </authorList>
    </citation>
    <scope>NUCLEOTIDE SEQUENCE [LARGE SCALE GENOMIC DNA]</scope>
    <source>
        <strain evidence="10 11">NCTC4670</strain>
    </source>
</reference>
<keyword evidence="6 8" id="KW-0811">Translocation</keyword>
<feature type="transmembrane region" description="Helical" evidence="8">
    <location>
        <begin position="134"/>
        <end position="154"/>
    </location>
</feature>
<name>A0A380JXU7_STRDY</name>
<evidence type="ECO:0000256" key="1">
    <source>
        <dbReference type="ARBA" id="ARBA00022448"/>
    </source>
</evidence>
<comment type="caution">
    <text evidence="8">Lacks conserved residue(s) required for the propagation of feature annotation.</text>
</comment>